<accession>A0A6M3LCN6</accession>
<organism evidence="1">
    <name type="scientific">viral metagenome</name>
    <dbReference type="NCBI Taxonomy" id="1070528"/>
    <lineage>
        <taxon>unclassified sequences</taxon>
        <taxon>metagenomes</taxon>
        <taxon>organismal metagenomes</taxon>
    </lineage>
</organism>
<reference evidence="1" key="1">
    <citation type="submission" date="2020-03" db="EMBL/GenBank/DDBJ databases">
        <title>The deep terrestrial virosphere.</title>
        <authorList>
            <person name="Holmfeldt K."/>
            <person name="Nilsson E."/>
            <person name="Simone D."/>
            <person name="Lopez-Fernandez M."/>
            <person name="Wu X."/>
            <person name="de Brujin I."/>
            <person name="Lundin D."/>
            <person name="Andersson A."/>
            <person name="Bertilsson S."/>
            <person name="Dopson M."/>
        </authorList>
    </citation>
    <scope>NUCLEOTIDE SEQUENCE</scope>
    <source>
        <strain evidence="1">MM415B04643</strain>
    </source>
</reference>
<proteinExistence type="predicted"/>
<dbReference type="EMBL" id="MT143071">
    <property type="protein sequence ID" value="QJA92490.1"/>
    <property type="molecule type" value="Genomic_DNA"/>
</dbReference>
<name>A0A6M3LCN6_9ZZZZ</name>
<evidence type="ECO:0000313" key="1">
    <source>
        <dbReference type="EMBL" id="QJA92490.1"/>
    </source>
</evidence>
<dbReference type="AlphaFoldDB" id="A0A6M3LCN6"/>
<sequence>MKKAKGAGMKKTCENCILYEQDYTCRGLADWLGMEFAEGCGMFQKIEDSVVVERCLECWR</sequence>
<gene>
    <name evidence="1" type="ORF">MM415B04643_0007</name>
</gene>
<protein>
    <submittedName>
        <fullName evidence="1">Uncharacterized protein</fullName>
    </submittedName>
</protein>